<dbReference type="Proteomes" id="UP001515480">
    <property type="component" value="Unassembled WGS sequence"/>
</dbReference>
<keyword evidence="5" id="KW-0282">Flagellum</keyword>
<keyword evidence="4" id="KW-0677">Repeat</keyword>
<feature type="region of interest" description="Disordered" evidence="13">
    <location>
        <begin position="1"/>
        <end position="66"/>
    </location>
</feature>
<evidence type="ECO:0000256" key="12">
    <source>
        <dbReference type="PROSITE-ProRule" id="PRU00221"/>
    </source>
</evidence>
<evidence type="ECO:0000256" key="7">
    <source>
        <dbReference type="ARBA" id="ARBA00023212"/>
    </source>
</evidence>
<dbReference type="InterPro" id="IPR001680">
    <property type="entry name" value="WD40_rpt"/>
</dbReference>
<protein>
    <recommendedName>
        <fullName evidence="10">Dynein axonemal intermediate chain 4</fullName>
    </recommendedName>
    <alternativeName>
        <fullName evidence="11">WD repeat-containing protein 78</fullName>
    </alternativeName>
</protein>
<dbReference type="GO" id="GO:0045504">
    <property type="term" value="F:dynein heavy chain binding"/>
    <property type="evidence" value="ECO:0007669"/>
    <property type="project" value="TreeGrafter"/>
</dbReference>
<keyword evidence="6" id="KW-0969">Cilium</keyword>
<evidence type="ECO:0000313" key="15">
    <source>
        <dbReference type="Proteomes" id="UP001515480"/>
    </source>
</evidence>
<comment type="subcellular location">
    <subcellularLocation>
        <location evidence="1">Cytoplasm</location>
        <location evidence="1">Cytoskeleton</location>
        <location evidence="1">Flagellum axoneme</location>
    </subcellularLocation>
    <subcellularLocation>
        <location evidence="9">Dynein axonemal particle</location>
    </subcellularLocation>
</comment>
<dbReference type="PANTHER" id="PTHR12442">
    <property type="entry name" value="DYNEIN INTERMEDIATE CHAIN"/>
    <property type="match status" value="1"/>
</dbReference>
<dbReference type="PROSITE" id="PS50082">
    <property type="entry name" value="WD_REPEATS_2"/>
    <property type="match status" value="2"/>
</dbReference>
<dbReference type="SUPFAM" id="SSF50978">
    <property type="entry name" value="WD40 repeat-like"/>
    <property type="match status" value="1"/>
</dbReference>
<keyword evidence="3 12" id="KW-0853">WD repeat</keyword>
<evidence type="ECO:0000256" key="6">
    <source>
        <dbReference type="ARBA" id="ARBA00023069"/>
    </source>
</evidence>
<evidence type="ECO:0000256" key="4">
    <source>
        <dbReference type="ARBA" id="ARBA00022737"/>
    </source>
</evidence>
<dbReference type="EMBL" id="JBGBPQ010000009">
    <property type="protein sequence ID" value="KAL1520245.1"/>
    <property type="molecule type" value="Genomic_DNA"/>
</dbReference>
<evidence type="ECO:0000256" key="1">
    <source>
        <dbReference type="ARBA" id="ARBA00004611"/>
    </source>
</evidence>
<dbReference type="PROSITE" id="PS50294">
    <property type="entry name" value="WD_REPEATS_REGION"/>
    <property type="match status" value="1"/>
</dbReference>
<evidence type="ECO:0000256" key="9">
    <source>
        <dbReference type="ARBA" id="ARBA00024190"/>
    </source>
</evidence>
<gene>
    <name evidence="14" type="ORF">AB1Y20_023715</name>
</gene>
<feature type="region of interest" description="Disordered" evidence="13">
    <location>
        <begin position="96"/>
        <end position="136"/>
    </location>
</feature>
<dbReference type="InterPro" id="IPR050687">
    <property type="entry name" value="Dynein_IC"/>
</dbReference>
<dbReference type="GO" id="GO:0045503">
    <property type="term" value="F:dynein light chain binding"/>
    <property type="evidence" value="ECO:0007669"/>
    <property type="project" value="TreeGrafter"/>
</dbReference>
<evidence type="ECO:0000256" key="5">
    <source>
        <dbReference type="ARBA" id="ARBA00022846"/>
    </source>
</evidence>
<comment type="caution">
    <text evidence="14">The sequence shown here is derived from an EMBL/GenBank/DDBJ whole genome shotgun (WGS) entry which is preliminary data.</text>
</comment>
<feature type="compositionally biased region" description="Polar residues" evidence="13">
    <location>
        <begin position="102"/>
        <end position="111"/>
    </location>
</feature>
<dbReference type="GO" id="GO:0005858">
    <property type="term" value="C:axonemal dynein complex"/>
    <property type="evidence" value="ECO:0007669"/>
    <property type="project" value="TreeGrafter"/>
</dbReference>
<keyword evidence="2" id="KW-0963">Cytoplasm</keyword>
<sequence>MTEGRDSFSSSLNQSQDARLRKVPAGSRFGRKQQGSIHGASKTAQKPFSQVRGGGGRGGRALMEHASPPIVVRDEYGHDVTPRSLLAGSILVPRPSHELDSVSESQSSNLDSMMGGGALPKSGADSDGEPPSGAKTPELEEAAEAGLLDEGRFYAKKAAADAPVGDKAMSEEELETVVSFELTETHTFWLLEIPGTCVALDSPYAAPVQAANIAYEQLLKKRADMADMYVERGAQTFNGDKKQKEVQTRVEPVSEMGTQVNVWEILDSAEGTEPRSHRQRIVIPPGTLESGFSVPLASESGIGDDGSSQSFSRSNTCTSYLDGGGSTETPPMTAIGEGATSATSLKQSPEVSLRSLHNLPAVMRVVERMVAQNVYHAKHLTYRNIQPRGATRRAGAASAAAPGLERLWGFQCETSDGHNISCVEWNPENRDMLAVGYGEFDFSKQRPGLILFWSLKNPEFPDKIIKMNGNSSGVMALSFSVHHPYLLAAGLYDGTVCIFDVRKQESKPMLESGHGSGGKHTDPVWQLAWVDQGAERGEVLVSISTDGRVTQWNMKKGLEHVPLMNLKRVAAPAKSTKEGAAAAGSEGIISRKASGLCVAFSLKDPNIYLAGTEDGHIHKCSCSYNEQHLDNYFGHAGPVYKLRWSPFCENIFLSCSADWSIKLWNQERSEAIFTFSSATDYVADICWSPDNSSVFASVTGDGRLDIWDISVNTLDPITSVQTNQRLSSVAFSNNSPVIIVGHNNGVVDVYSLTGSLAESTGRTMAQQIRTLERITATVQDGPSIGSANH</sequence>
<dbReference type="PANTHER" id="PTHR12442:SF12">
    <property type="entry name" value="DYNEIN AXONEMAL INTERMEDIATE CHAIN 4"/>
    <property type="match status" value="1"/>
</dbReference>
<feature type="repeat" description="WD" evidence="12">
    <location>
        <begin position="632"/>
        <end position="674"/>
    </location>
</feature>
<evidence type="ECO:0000256" key="3">
    <source>
        <dbReference type="ARBA" id="ARBA00022574"/>
    </source>
</evidence>
<evidence type="ECO:0000256" key="10">
    <source>
        <dbReference type="ARBA" id="ARBA00040002"/>
    </source>
</evidence>
<feature type="repeat" description="WD" evidence="12">
    <location>
        <begin position="675"/>
        <end position="710"/>
    </location>
</feature>
<dbReference type="FunFam" id="2.130.10.10:FF:001248">
    <property type="entry name" value="WD repeat domain 78"/>
    <property type="match status" value="1"/>
</dbReference>
<accession>A0AB34JE85</accession>
<evidence type="ECO:0000313" key="14">
    <source>
        <dbReference type="EMBL" id="KAL1520245.1"/>
    </source>
</evidence>
<reference evidence="14 15" key="1">
    <citation type="journal article" date="2024" name="Science">
        <title>Giant polyketide synthase enzymes in the biosynthesis of giant marine polyether toxins.</title>
        <authorList>
            <person name="Fallon T.R."/>
            <person name="Shende V.V."/>
            <person name="Wierzbicki I.H."/>
            <person name="Pendleton A.L."/>
            <person name="Watervoot N.F."/>
            <person name="Auber R.P."/>
            <person name="Gonzalez D.J."/>
            <person name="Wisecaver J.H."/>
            <person name="Moore B.S."/>
        </authorList>
    </citation>
    <scope>NUCLEOTIDE SEQUENCE [LARGE SCALE GENOMIC DNA]</scope>
    <source>
        <strain evidence="14 15">12B1</strain>
    </source>
</reference>
<keyword evidence="15" id="KW-1185">Reference proteome</keyword>
<feature type="compositionally biased region" description="Polar residues" evidence="13">
    <location>
        <begin position="7"/>
        <end position="17"/>
    </location>
</feature>
<dbReference type="GO" id="GO:0120293">
    <property type="term" value="C:dynein axonemal particle"/>
    <property type="evidence" value="ECO:0007669"/>
    <property type="project" value="UniProtKB-SubCell"/>
</dbReference>
<dbReference type="AlphaFoldDB" id="A0AB34JE85"/>
<keyword evidence="7" id="KW-0206">Cytoskeleton</keyword>
<evidence type="ECO:0000256" key="2">
    <source>
        <dbReference type="ARBA" id="ARBA00022490"/>
    </source>
</evidence>
<evidence type="ECO:0000256" key="11">
    <source>
        <dbReference type="ARBA" id="ARBA00041557"/>
    </source>
</evidence>
<dbReference type="GO" id="GO:0003341">
    <property type="term" value="P:cilium movement"/>
    <property type="evidence" value="ECO:0007669"/>
    <property type="project" value="TreeGrafter"/>
</dbReference>
<dbReference type="Gene3D" id="2.130.10.10">
    <property type="entry name" value="YVTN repeat-like/Quinoprotein amine dehydrogenase"/>
    <property type="match status" value="2"/>
</dbReference>
<proteinExistence type="predicted"/>
<keyword evidence="8" id="KW-0966">Cell projection</keyword>
<dbReference type="InterPro" id="IPR036322">
    <property type="entry name" value="WD40_repeat_dom_sf"/>
</dbReference>
<name>A0AB34JE85_PRYPA</name>
<dbReference type="InterPro" id="IPR015943">
    <property type="entry name" value="WD40/YVTN_repeat-like_dom_sf"/>
</dbReference>
<evidence type="ECO:0000256" key="13">
    <source>
        <dbReference type="SAM" id="MobiDB-lite"/>
    </source>
</evidence>
<dbReference type="SMART" id="SM00320">
    <property type="entry name" value="WD40"/>
    <property type="match status" value="5"/>
</dbReference>
<evidence type="ECO:0000256" key="8">
    <source>
        <dbReference type="ARBA" id="ARBA00023273"/>
    </source>
</evidence>
<organism evidence="14 15">
    <name type="scientific">Prymnesium parvum</name>
    <name type="common">Toxic golden alga</name>
    <dbReference type="NCBI Taxonomy" id="97485"/>
    <lineage>
        <taxon>Eukaryota</taxon>
        <taxon>Haptista</taxon>
        <taxon>Haptophyta</taxon>
        <taxon>Prymnesiophyceae</taxon>
        <taxon>Prymnesiales</taxon>
        <taxon>Prymnesiaceae</taxon>
        <taxon>Prymnesium</taxon>
    </lineage>
</organism>
<dbReference type="Pfam" id="PF00400">
    <property type="entry name" value="WD40"/>
    <property type="match status" value="3"/>
</dbReference>